<gene>
    <name evidence="3" type="ORF">SAMN05421505_10564</name>
</gene>
<proteinExistence type="predicted"/>
<name>A0A1G7V1V6_9ACTN</name>
<evidence type="ECO:0000313" key="3">
    <source>
        <dbReference type="EMBL" id="SDG53349.1"/>
    </source>
</evidence>
<protein>
    <submittedName>
        <fullName evidence="3">DNA-binding transcriptional regulator, PadR family</fullName>
    </submittedName>
</protein>
<evidence type="ECO:0000313" key="4">
    <source>
        <dbReference type="Proteomes" id="UP000198923"/>
    </source>
</evidence>
<dbReference type="EMBL" id="FNCN01000005">
    <property type="protein sequence ID" value="SDG53349.1"/>
    <property type="molecule type" value="Genomic_DNA"/>
</dbReference>
<dbReference type="InterPro" id="IPR018309">
    <property type="entry name" value="Tscrpt_reg_PadR_C"/>
</dbReference>
<evidence type="ECO:0000259" key="1">
    <source>
        <dbReference type="Pfam" id="PF03551"/>
    </source>
</evidence>
<dbReference type="AlphaFoldDB" id="A0A1G7V1V6"/>
<sequence>MHVIHSGNVNVNTQGDYAPVTEEMGVRLPLLALLAKEPAHGYELKQALELTFGAAYPSPNIGQIYVTLGRLEKDGLVRAVAVEQSNRPNKKVYYLTEDGREALTTWADGIVEGPRVRDEFFMKLVLAPMTGIADRSALIGRQTRHFLGIMRDLHHLAETTPPEDRFAHLLIEGAMLHLQADLDWLERCREELT</sequence>
<evidence type="ECO:0000259" key="2">
    <source>
        <dbReference type="Pfam" id="PF10400"/>
    </source>
</evidence>
<dbReference type="InterPro" id="IPR036390">
    <property type="entry name" value="WH_DNA-bd_sf"/>
</dbReference>
<dbReference type="Proteomes" id="UP000198923">
    <property type="component" value="Unassembled WGS sequence"/>
</dbReference>
<dbReference type="Gene3D" id="1.10.10.10">
    <property type="entry name" value="Winged helix-like DNA-binding domain superfamily/Winged helix DNA-binding domain"/>
    <property type="match status" value="1"/>
</dbReference>
<dbReference type="SUPFAM" id="SSF46785">
    <property type="entry name" value="Winged helix' DNA-binding domain"/>
    <property type="match status" value="1"/>
</dbReference>
<keyword evidence="4" id="KW-1185">Reference proteome</keyword>
<feature type="domain" description="Transcription regulator PadR C-terminal" evidence="2">
    <location>
        <begin position="116"/>
        <end position="192"/>
    </location>
</feature>
<dbReference type="InterPro" id="IPR036388">
    <property type="entry name" value="WH-like_DNA-bd_sf"/>
</dbReference>
<dbReference type="Pfam" id="PF10400">
    <property type="entry name" value="Vir_act_alpha_C"/>
    <property type="match status" value="1"/>
</dbReference>
<dbReference type="InterPro" id="IPR005149">
    <property type="entry name" value="Tscrpt_reg_PadR_N"/>
</dbReference>
<accession>A0A1G7V1V6</accession>
<reference evidence="3 4" key="1">
    <citation type="submission" date="2016-10" db="EMBL/GenBank/DDBJ databases">
        <authorList>
            <person name="de Groot N.N."/>
        </authorList>
    </citation>
    <scope>NUCLEOTIDE SEQUENCE [LARGE SCALE GENOMIC DNA]</scope>
    <source>
        <strain evidence="3 4">CPCC 201354</strain>
    </source>
</reference>
<dbReference type="PANTHER" id="PTHR43252:SF6">
    <property type="entry name" value="NEGATIVE TRANSCRIPTION REGULATOR PADR"/>
    <property type="match status" value="1"/>
</dbReference>
<dbReference type="GO" id="GO:0003677">
    <property type="term" value="F:DNA binding"/>
    <property type="evidence" value="ECO:0007669"/>
    <property type="project" value="UniProtKB-KW"/>
</dbReference>
<dbReference type="Pfam" id="PF03551">
    <property type="entry name" value="PadR"/>
    <property type="match status" value="1"/>
</dbReference>
<keyword evidence="3" id="KW-0238">DNA-binding</keyword>
<dbReference type="PANTHER" id="PTHR43252">
    <property type="entry name" value="TRANSCRIPTIONAL REGULATOR YQJI"/>
    <property type="match status" value="1"/>
</dbReference>
<organism evidence="3 4">
    <name type="scientific">Sinosporangium album</name>
    <dbReference type="NCBI Taxonomy" id="504805"/>
    <lineage>
        <taxon>Bacteria</taxon>
        <taxon>Bacillati</taxon>
        <taxon>Actinomycetota</taxon>
        <taxon>Actinomycetes</taxon>
        <taxon>Streptosporangiales</taxon>
        <taxon>Streptosporangiaceae</taxon>
        <taxon>Sinosporangium</taxon>
    </lineage>
</organism>
<dbReference type="STRING" id="504805.SAMN05421505_10564"/>
<feature type="domain" description="Transcription regulator PadR N-terminal" evidence="1">
    <location>
        <begin position="30"/>
        <end position="104"/>
    </location>
</feature>